<dbReference type="AlphaFoldDB" id="B8HSK5"/>
<feature type="region of interest" description="Disordered" evidence="1">
    <location>
        <begin position="82"/>
        <end position="104"/>
    </location>
</feature>
<protein>
    <submittedName>
        <fullName evidence="2">Uncharacterized protein</fullName>
    </submittedName>
</protein>
<dbReference type="EMBL" id="CP001344">
    <property type="protein sequence ID" value="ACL45988.1"/>
    <property type="molecule type" value="Genomic_DNA"/>
</dbReference>
<evidence type="ECO:0000313" key="2">
    <source>
        <dbReference type="EMBL" id="ACL45988.1"/>
    </source>
</evidence>
<organism evidence="2">
    <name type="scientific">Cyanothece sp. (strain PCC 7425 / ATCC 29141)</name>
    <dbReference type="NCBI Taxonomy" id="395961"/>
    <lineage>
        <taxon>Bacteria</taxon>
        <taxon>Bacillati</taxon>
        <taxon>Cyanobacteriota</taxon>
        <taxon>Cyanophyceae</taxon>
        <taxon>Gomontiellales</taxon>
        <taxon>Cyanothecaceae</taxon>
        <taxon>Cyanothece</taxon>
    </lineage>
</organism>
<dbReference type="KEGG" id="cyn:Cyan7425_3668"/>
<name>B8HSK5_CYAP4</name>
<gene>
    <name evidence="2" type="ordered locus">Cyan7425_3668</name>
</gene>
<accession>B8HSK5</accession>
<dbReference type="OrthoDB" id="565172at2"/>
<reference evidence="2" key="1">
    <citation type="submission" date="2009-01" db="EMBL/GenBank/DDBJ databases">
        <title>Complete sequence of chromosome Cyanothece sp. PCC 7425.</title>
        <authorList>
            <consortium name="US DOE Joint Genome Institute"/>
            <person name="Lucas S."/>
            <person name="Copeland A."/>
            <person name="Lapidus A."/>
            <person name="Glavina del Rio T."/>
            <person name="Dalin E."/>
            <person name="Tice H."/>
            <person name="Bruce D."/>
            <person name="Goodwin L."/>
            <person name="Pitluck S."/>
            <person name="Sims D."/>
            <person name="Meineke L."/>
            <person name="Brettin T."/>
            <person name="Detter J.C."/>
            <person name="Han C."/>
            <person name="Larimer F."/>
            <person name="Land M."/>
            <person name="Hauser L."/>
            <person name="Kyrpides N."/>
            <person name="Ovchinnikova G."/>
            <person name="Liberton M."/>
            <person name="Stoeckel J."/>
            <person name="Banerjee A."/>
            <person name="Singh A."/>
            <person name="Page L."/>
            <person name="Sato H."/>
            <person name="Zhao L."/>
            <person name="Sherman L."/>
            <person name="Pakrasi H."/>
            <person name="Richardson P."/>
        </authorList>
    </citation>
    <scope>NUCLEOTIDE SEQUENCE</scope>
    <source>
        <strain evidence="2">PCC 7425</strain>
    </source>
</reference>
<proteinExistence type="predicted"/>
<sequence length="104" mass="12248">MMIFSPQELIGQKVWVSVQPESSYADIEPLRLQAEITQPTSPPWFYARYLNPPSFVRSTGQWLSLRDAEQAVLNDPVIEYDDYDEDLEDESEDDFGLYNHQRYR</sequence>
<feature type="compositionally biased region" description="Acidic residues" evidence="1">
    <location>
        <begin position="82"/>
        <end position="95"/>
    </location>
</feature>
<dbReference type="eggNOG" id="ENOG503343F">
    <property type="taxonomic scope" value="Bacteria"/>
</dbReference>
<evidence type="ECO:0000256" key="1">
    <source>
        <dbReference type="SAM" id="MobiDB-lite"/>
    </source>
</evidence>
<dbReference type="HOGENOM" id="CLU_2319190_0_0_3"/>